<dbReference type="EMBL" id="JAMQBK010000122">
    <property type="protein sequence ID" value="MCM2375045.1"/>
    <property type="molecule type" value="Genomic_DNA"/>
</dbReference>
<keyword evidence="2" id="KW-1185">Reference proteome</keyword>
<organism evidence="1 2">
    <name type="scientific">Aporhodopirellula aestuarii</name>
    <dbReference type="NCBI Taxonomy" id="2950107"/>
    <lineage>
        <taxon>Bacteria</taxon>
        <taxon>Pseudomonadati</taxon>
        <taxon>Planctomycetota</taxon>
        <taxon>Planctomycetia</taxon>
        <taxon>Pirellulales</taxon>
        <taxon>Pirellulaceae</taxon>
        <taxon>Aporhodopirellula</taxon>
    </lineage>
</organism>
<evidence type="ECO:0000313" key="1">
    <source>
        <dbReference type="EMBL" id="MCM2375045.1"/>
    </source>
</evidence>
<reference evidence="1 2" key="1">
    <citation type="journal article" date="2022" name="Syst. Appl. Microbiol.">
        <title>Rhodopirellula aestuarii sp. nov., a novel member of the genus Rhodopirellula isolated from brackish sediments collected in the Tagus River estuary, Portugal.</title>
        <authorList>
            <person name="Vitorino I.R."/>
            <person name="Klimek D."/>
            <person name="Calusinska M."/>
            <person name="Lobo-da-Cunha A."/>
            <person name="Vasconcelos V."/>
            <person name="Lage O.M."/>
        </authorList>
    </citation>
    <scope>NUCLEOTIDE SEQUENCE [LARGE SCALE GENOMIC DNA]</scope>
    <source>
        <strain evidence="1 2">ICT_H3.1</strain>
    </source>
</reference>
<name>A0ABT0UDQ0_9BACT</name>
<dbReference type="Proteomes" id="UP001202961">
    <property type="component" value="Unassembled WGS sequence"/>
</dbReference>
<evidence type="ECO:0000313" key="2">
    <source>
        <dbReference type="Proteomes" id="UP001202961"/>
    </source>
</evidence>
<proteinExistence type="predicted"/>
<accession>A0ABT0UDQ0</accession>
<sequence>MLNLSTENGLPIVALYEIDASPGLLYRAYAGSIGDCAFGDGVANLD</sequence>
<gene>
    <name evidence="1" type="ORF">NB063_30860</name>
</gene>
<protein>
    <submittedName>
        <fullName evidence="1">Uncharacterized protein</fullName>
    </submittedName>
</protein>
<dbReference type="RefSeq" id="WP_250933482.1">
    <property type="nucleotide sequence ID" value="NZ_JAMQBK010000122.1"/>
</dbReference>
<comment type="caution">
    <text evidence="1">The sequence shown here is derived from an EMBL/GenBank/DDBJ whole genome shotgun (WGS) entry which is preliminary data.</text>
</comment>